<keyword evidence="3" id="KW-0804">Transcription</keyword>
<dbReference type="RefSeq" id="WP_132352063.1">
    <property type="nucleotide sequence ID" value="NZ_CAWOJO010000002.1"/>
</dbReference>
<dbReference type="SUPFAM" id="SSF46894">
    <property type="entry name" value="C-terminal effector domain of the bipartite response regulators"/>
    <property type="match status" value="1"/>
</dbReference>
<dbReference type="PANTHER" id="PTHR44688">
    <property type="entry name" value="DNA-BINDING TRANSCRIPTIONAL ACTIVATOR DEVR_DOSR"/>
    <property type="match status" value="1"/>
</dbReference>
<dbReference type="Pfam" id="PF03472">
    <property type="entry name" value="Autoind_bind"/>
    <property type="match status" value="1"/>
</dbReference>
<keyword evidence="1" id="KW-0805">Transcription regulation</keyword>
<dbReference type="GO" id="GO:0003677">
    <property type="term" value="F:DNA binding"/>
    <property type="evidence" value="ECO:0007669"/>
    <property type="project" value="UniProtKB-KW"/>
</dbReference>
<dbReference type="SUPFAM" id="SSF75516">
    <property type="entry name" value="Pheromone-binding domain of LuxR-like quorum-sensing transcription factors"/>
    <property type="match status" value="1"/>
</dbReference>
<dbReference type="PROSITE" id="PS50043">
    <property type="entry name" value="HTH_LUXR_2"/>
    <property type="match status" value="1"/>
</dbReference>
<dbReference type="EMBL" id="PUJY01000002">
    <property type="protein sequence ID" value="TDB62537.1"/>
    <property type="molecule type" value="Genomic_DNA"/>
</dbReference>
<dbReference type="Gene3D" id="1.10.10.10">
    <property type="entry name" value="Winged helix-like DNA-binding domain superfamily/Winged helix DNA-binding domain"/>
    <property type="match status" value="1"/>
</dbReference>
<name>A0A4R4K511_9GAMM</name>
<evidence type="ECO:0000256" key="3">
    <source>
        <dbReference type="ARBA" id="ARBA00023163"/>
    </source>
</evidence>
<dbReference type="Gene3D" id="3.30.450.80">
    <property type="entry name" value="Transcription factor LuxR-like, autoinducer-binding domain"/>
    <property type="match status" value="1"/>
</dbReference>
<protein>
    <submittedName>
        <fullName evidence="5">LuxR family transcriptional regulator</fullName>
    </submittedName>
</protein>
<reference evidence="5 6" key="1">
    <citation type="journal article" date="2019" name="Int. J. Syst. Evol. Microbiol.">
        <title>Photorhabdus khanii subsp. guanajuatensis subsp. nov., isolated from Heterorhabditis atacamensis, and Photorhabdus luminescens subsp. mexicana subsp. nov., isolated from Heterorhabditis mexicana entomopathogenic nematodes.</title>
        <authorList>
            <person name="Machado R.A.R."/>
            <person name="Bruno P."/>
            <person name="Arce C.C.M."/>
            <person name="Liechti N."/>
            <person name="Kohler A."/>
            <person name="Bernal J."/>
            <person name="Bruggmann R."/>
            <person name="Turlings T.C.J."/>
        </authorList>
    </citation>
    <scope>NUCLEOTIDE SEQUENCE [LARGE SCALE GENOMIC DNA]</scope>
    <source>
        <strain evidence="5 6">MEX20-17</strain>
    </source>
</reference>
<organism evidence="5 6">
    <name type="scientific">Photorhabdus khanii subsp. guanajuatensis</name>
    <dbReference type="NCBI Taxonomy" id="2100166"/>
    <lineage>
        <taxon>Bacteria</taxon>
        <taxon>Pseudomonadati</taxon>
        <taxon>Pseudomonadota</taxon>
        <taxon>Gammaproteobacteria</taxon>
        <taxon>Enterobacterales</taxon>
        <taxon>Morganellaceae</taxon>
        <taxon>Photorhabdus</taxon>
    </lineage>
</organism>
<dbReference type="SMART" id="SM00421">
    <property type="entry name" value="HTH_LUXR"/>
    <property type="match status" value="1"/>
</dbReference>
<proteinExistence type="predicted"/>
<sequence length="234" mass="27784">MIDLYEFYSDCVVEEFNDLHFVIKTIQSITDIEWYSLFYSSTKNNIKEANFITNNDQLALTYQKEKYINNNPVFEYCIKNTIPFIWDCNKLEEKSLFLHEIKDYGINHGISFPMHGINHDFGILTLSFYCKEDDYTRTINKNFNQLMALRDIILHYLIILKNKKNKKNNIKLSEREKEVCSWYLIGKTTWEISRILNCSEANVNFHFKKIREKFNVNSRGAAIIKAIENGQIEL</sequence>
<dbReference type="Pfam" id="PF00196">
    <property type="entry name" value="GerE"/>
    <property type="match status" value="1"/>
</dbReference>
<evidence type="ECO:0000313" key="5">
    <source>
        <dbReference type="EMBL" id="TDB62537.1"/>
    </source>
</evidence>
<evidence type="ECO:0000259" key="4">
    <source>
        <dbReference type="PROSITE" id="PS50043"/>
    </source>
</evidence>
<dbReference type="AlphaFoldDB" id="A0A4R4K511"/>
<dbReference type="InterPro" id="IPR036693">
    <property type="entry name" value="TF_LuxR_autoind-bd_dom_sf"/>
</dbReference>
<evidence type="ECO:0000313" key="6">
    <source>
        <dbReference type="Proteomes" id="UP000295598"/>
    </source>
</evidence>
<dbReference type="Proteomes" id="UP000295598">
    <property type="component" value="Unassembled WGS sequence"/>
</dbReference>
<evidence type="ECO:0000256" key="1">
    <source>
        <dbReference type="ARBA" id="ARBA00023015"/>
    </source>
</evidence>
<dbReference type="InterPro" id="IPR005143">
    <property type="entry name" value="TF_LuxR_autoind-bd_dom"/>
</dbReference>
<evidence type="ECO:0000256" key="2">
    <source>
        <dbReference type="ARBA" id="ARBA00023125"/>
    </source>
</evidence>
<gene>
    <name evidence="5" type="ORF">C5467_02070</name>
</gene>
<accession>A0A4R4K511</accession>
<dbReference type="InterPro" id="IPR000792">
    <property type="entry name" value="Tscrpt_reg_LuxR_C"/>
</dbReference>
<dbReference type="GO" id="GO:0006355">
    <property type="term" value="P:regulation of DNA-templated transcription"/>
    <property type="evidence" value="ECO:0007669"/>
    <property type="project" value="InterPro"/>
</dbReference>
<dbReference type="PANTHER" id="PTHR44688:SF16">
    <property type="entry name" value="DNA-BINDING TRANSCRIPTIONAL ACTIVATOR DEVR_DOSR"/>
    <property type="match status" value="1"/>
</dbReference>
<comment type="caution">
    <text evidence="5">The sequence shown here is derived from an EMBL/GenBank/DDBJ whole genome shotgun (WGS) entry which is preliminary data.</text>
</comment>
<keyword evidence="2" id="KW-0238">DNA-binding</keyword>
<dbReference type="InterPro" id="IPR036388">
    <property type="entry name" value="WH-like_DNA-bd_sf"/>
</dbReference>
<dbReference type="CDD" id="cd06170">
    <property type="entry name" value="LuxR_C_like"/>
    <property type="match status" value="1"/>
</dbReference>
<dbReference type="InterPro" id="IPR016032">
    <property type="entry name" value="Sig_transdc_resp-reg_C-effctor"/>
</dbReference>
<feature type="domain" description="HTH luxR-type" evidence="4">
    <location>
        <begin position="165"/>
        <end position="230"/>
    </location>
</feature>